<evidence type="ECO:0000259" key="2">
    <source>
        <dbReference type="Pfam" id="PF08327"/>
    </source>
</evidence>
<organism evidence="3 4">
    <name type="scientific">Bogoriella caseilytica</name>
    <dbReference type="NCBI Taxonomy" id="56055"/>
    <lineage>
        <taxon>Bacteria</taxon>
        <taxon>Bacillati</taxon>
        <taxon>Actinomycetota</taxon>
        <taxon>Actinomycetes</taxon>
        <taxon>Micrococcales</taxon>
        <taxon>Bogoriellaceae</taxon>
        <taxon>Bogoriella</taxon>
    </lineage>
</organism>
<proteinExistence type="inferred from homology"/>
<dbReference type="SUPFAM" id="SSF55961">
    <property type="entry name" value="Bet v1-like"/>
    <property type="match status" value="1"/>
</dbReference>
<reference evidence="3 4" key="1">
    <citation type="submission" date="2018-11" db="EMBL/GenBank/DDBJ databases">
        <title>Sequencing the genomes of 1000 actinobacteria strains.</title>
        <authorList>
            <person name="Klenk H.-P."/>
        </authorList>
    </citation>
    <scope>NUCLEOTIDE SEQUENCE [LARGE SCALE GENOMIC DNA]</scope>
    <source>
        <strain evidence="3 4">DSM 11294</strain>
    </source>
</reference>
<dbReference type="Proteomes" id="UP000280668">
    <property type="component" value="Unassembled WGS sequence"/>
</dbReference>
<feature type="domain" description="Activator of Hsp90 ATPase homologue 1/2-like C-terminal" evidence="2">
    <location>
        <begin position="20"/>
        <end position="147"/>
    </location>
</feature>
<evidence type="ECO:0000313" key="3">
    <source>
        <dbReference type="EMBL" id="ROR72906.1"/>
    </source>
</evidence>
<dbReference type="RefSeq" id="WP_123303409.1">
    <property type="nucleotide sequence ID" value="NZ_RKHK01000001.1"/>
</dbReference>
<evidence type="ECO:0000256" key="1">
    <source>
        <dbReference type="ARBA" id="ARBA00006817"/>
    </source>
</evidence>
<accession>A0A3N2BCC9</accession>
<protein>
    <submittedName>
        <fullName evidence="3">Uncharacterized protein YndB with AHSA1/START domain</fullName>
    </submittedName>
</protein>
<dbReference type="OrthoDB" id="9803476at2"/>
<dbReference type="EMBL" id="RKHK01000001">
    <property type="protein sequence ID" value="ROR72906.1"/>
    <property type="molecule type" value="Genomic_DNA"/>
</dbReference>
<dbReference type="Pfam" id="PF08327">
    <property type="entry name" value="AHSA1"/>
    <property type="match status" value="1"/>
</dbReference>
<dbReference type="Gene3D" id="3.30.530.20">
    <property type="match status" value="1"/>
</dbReference>
<sequence>MSTTAGSMHSTFTIERHYPIPPERVFTAWQDPGLKSRWFAGPGAAHDMDFRVGGTETVQERRSGSEELRFTSTYQEIRPWELILYSSTMHRGRTLGTVSVTTVEFVSRDGGTRLVLTEHGVYLTDWEGPASREEGTAAWLDQLGAHLARAST</sequence>
<dbReference type="CDD" id="cd08900">
    <property type="entry name" value="SRPBCC_CalC_Aha1-like_7"/>
    <property type="match status" value="1"/>
</dbReference>
<dbReference type="InterPro" id="IPR013538">
    <property type="entry name" value="ASHA1/2-like_C"/>
</dbReference>
<name>A0A3N2BCC9_9MICO</name>
<gene>
    <name evidence="3" type="ORF">EDD31_1267</name>
</gene>
<dbReference type="InterPro" id="IPR023393">
    <property type="entry name" value="START-like_dom_sf"/>
</dbReference>
<evidence type="ECO:0000313" key="4">
    <source>
        <dbReference type="Proteomes" id="UP000280668"/>
    </source>
</evidence>
<dbReference type="AlphaFoldDB" id="A0A3N2BCC9"/>
<keyword evidence="4" id="KW-1185">Reference proteome</keyword>
<comment type="caution">
    <text evidence="3">The sequence shown here is derived from an EMBL/GenBank/DDBJ whole genome shotgun (WGS) entry which is preliminary data.</text>
</comment>
<comment type="similarity">
    <text evidence="1">Belongs to the AHA1 family.</text>
</comment>